<dbReference type="RefSeq" id="WP_035868198.1">
    <property type="nucleotide sequence ID" value="NZ_KK853997.1"/>
</dbReference>
<dbReference type="GO" id="GO:0008999">
    <property type="term" value="F:protein-N-terminal-alanine acetyltransferase activity"/>
    <property type="evidence" value="ECO:0007669"/>
    <property type="project" value="TreeGrafter"/>
</dbReference>
<keyword evidence="3" id="KW-1185">Reference proteome</keyword>
<keyword evidence="2" id="KW-0808">Transferase</keyword>
<comment type="caution">
    <text evidence="2">The sequence shown here is derived from an EMBL/GenBank/DDBJ whole genome shotgun (WGS) entry which is preliminary data.</text>
</comment>
<gene>
    <name evidence="2" type="ORF">KCH_64440</name>
</gene>
<dbReference type="PANTHER" id="PTHR43441">
    <property type="entry name" value="RIBOSOMAL-PROTEIN-SERINE ACETYLTRANSFERASE"/>
    <property type="match status" value="1"/>
</dbReference>
<protein>
    <submittedName>
        <fullName evidence="2">Alanine acetyltransferase</fullName>
    </submittedName>
</protein>
<dbReference type="PANTHER" id="PTHR43441:SF11">
    <property type="entry name" value="RIBOSOMAL-PROTEIN-SERINE ACETYLTRANSFERASE"/>
    <property type="match status" value="1"/>
</dbReference>
<dbReference type="InterPro" id="IPR016181">
    <property type="entry name" value="Acyl_CoA_acyltransferase"/>
</dbReference>
<accession>A0A066YP38</accession>
<dbReference type="HOGENOM" id="CLU_013985_40_1_11"/>
<evidence type="ECO:0000313" key="3">
    <source>
        <dbReference type="Proteomes" id="UP000027178"/>
    </source>
</evidence>
<dbReference type="Gene3D" id="3.40.630.30">
    <property type="match status" value="1"/>
</dbReference>
<evidence type="ECO:0000313" key="2">
    <source>
        <dbReference type="EMBL" id="KDN81724.1"/>
    </source>
</evidence>
<dbReference type="InterPro" id="IPR051908">
    <property type="entry name" value="Ribosomal_N-acetyltransferase"/>
</dbReference>
<dbReference type="AlphaFoldDB" id="A0A066YP38"/>
<dbReference type="PROSITE" id="PS51186">
    <property type="entry name" value="GNAT"/>
    <property type="match status" value="1"/>
</dbReference>
<dbReference type="Proteomes" id="UP000027178">
    <property type="component" value="Unassembled WGS sequence"/>
</dbReference>
<dbReference type="GO" id="GO:0005737">
    <property type="term" value="C:cytoplasm"/>
    <property type="evidence" value="ECO:0007669"/>
    <property type="project" value="TreeGrafter"/>
</dbReference>
<dbReference type="SUPFAM" id="SSF55729">
    <property type="entry name" value="Acyl-CoA N-acyltransferases (Nat)"/>
    <property type="match status" value="1"/>
</dbReference>
<dbReference type="Pfam" id="PF13302">
    <property type="entry name" value="Acetyltransf_3"/>
    <property type="match status" value="1"/>
</dbReference>
<reference evidence="2 3" key="1">
    <citation type="submission" date="2014-05" db="EMBL/GenBank/DDBJ databases">
        <title>Draft Genome Sequence of Kitasatospora cheerisanensis KCTC 2395.</title>
        <authorList>
            <person name="Nam D.H."/>
        </authorList>
    </citation>
    <scope>NUCLEOTIDE SEQUENCE [LARGE SCALE GENOMIC DNA]</scope>
    <source>
        <strain evidence="2 3">KCTC 2395</strain>
    </source>
</reference>
<dbReference type="EMBL" id="JNBY01000131">
    <property type="protein sequence ID" value="KDN81724.1"/>
    <property type="molecule type" value="Genomic_DNA"/>
</dbReference>
<dbReference type="InterPro" id="IPR000182">
    <property type="entry name" value="GNAT_dom"/>
</dbReference>
<organism evidence="2 3">
    <name type="scientific">Kitasatospora cheerisanensis KCTC 2395</name>
    <dbReference type="NCBI Taxonomy" id="1348663"/>
    <lineage>
        <taxon>Bacteria</taxon>
        <taxon>Bacillati</taxon>
        <taxon>Actinomycetota</taxon>
        <taxon>Actinomycetes</taxon>
        <taxon>Kitasatosporales</taxon>
        <taxon>Streptomycetaceae</taxon>
        <taxon>Kitasatospora</taxon>
    </lineage>
</organism>
<dbReference type="GO" id="GO:1990189">
    <property type="term" value="F:protein N-terminal-serine acetyltransferase activity"/>
    <property type="evidence" value="ECO:0007669"/>
    <property type="project" value="TreeGrafter"/>
</dbReference>
<name>A0A066YP38_9ACTN</name>
<sequence length="178" mass="19733">MSSRTSVRLIEPADAAAIAEHRARDVEAFRRWEPAQPAEYFTPEGQARRIDRLLTAYQDGTLWPAVVLAEGEVIGQVTIGGILPHPHLRRASVGYWIATVAQNRGHAGRALGLAVDLMANDLGLHRAEASTHLENLPSQRVLRRNGFTPYGVARSSILLDGQWQDALLWERILEDRAS</sequence>
<dbReference type="PATRIC" id="fig|1348663.4.peg.6238"/>
<dbReference type="OrthoDB" id="5242221at2"/>
<evidence type="ECO:0000259" key="1">
    <source>
        <dbReference type="PROSITE" id="PS51186"/>
    </source>
</evidence>
<feature type="domain" description="N-acetyltransferase" evidence="1">
    <location>
        <begin position="8"/>
        <end position="174"/>
    </location>
</feature>
<dbReference type="eggNOG" id="COG1670">
    <property type="taxonomic scope" value="Bacteria"/>
</dbReference>
<proteinExistence type="predicted"/>